<feature type="domain" description="Aminoacyl-transfer RNA synthetases class-II family profile" evidence="14">
    <location>
        <begin position="114"/>
        <end position="321"/>
    </location>
</feature>
<evidence type="ECO:0000313" key="15">
    <source>
        <dbReference type="EMBL" id="PIS09663.1"/>
    </source>
</evidence>
<evidence type="ECO:0000256" key="11">
    <source>
        <dbReference type="ARBA" id="ARBA00023146"/>
    </source>
</evidence>
<comment type="subcellular location">
    <subcellularLocation>
        <location evidence="1 13">Cytoplasm</location>
    </subcellularLocation>
</comment>
<keyword evidence="8 13" id="KW-0067">ATP-binding</keyword>
<feature type="binding site" evidence="13">
    <location>
        <position position="258"/>
    </location>
    <ligand>
        <name>Mg(2+)</name>
        <dbReference type="ChEBI" id="CHEBI:18420"/>
        <note>shared with beta subunit</note>
    </ligand>
</feature>
<dbReference type="GO" id="GO:0005737">
    <property type="term" value="C:cytoplasm"/>
    <property type="evidence" value="ECO:0007669"/>
    <property type="project" value="UniProtKB-SubCell"/>
</dbReference>
<evidence type="ECO:0000256" key="10">
    <source>
        <dbReference type="ARBA" id="ARBA00022917"/>
    </source>
</evidence>
<evidence type="ECO:0000256" key="13">
    <source>
        <dbReference type="HAMAP-Rule" id="MF_00281"/>
    </source>
</evidence>
<dbReference type="PANTHER" id="PTHR11538">
    <property type="entry name" value="PHENYLALANYL-TRNA SYNTHETASE"/>
    <property type="match status" value="1"/>
</dbReference>
<dbReference type="CDD" id="cd00496">
    <property type="entry name" value="PheRS_alpha_core"/>
    <property type="match status" value="1"/>
</dbReference>
<dbReference type="InterPro" id="IPR004529">
    <property type="entry name" value="Phe-tRNA-synth_IIc_asu"/>
</dbReference>
<dbReference type="HAMAP" id="MF_00281">
    <property type="entry name" value="Phe_tRNA_synth_alpha1"/>
    <property type="match status" value="1"/>
</dbReference>
<dbReference type="Pfam" id="PF01409">
    <property type="entry name" value="tRNA-synt_2d"/>
    <property type="match status" value="1"/>
</dbReference>
<organism evidence="15 16">
    <name type="scientific">Candidatus Beckwithbacteria bacterium CG10_big_fil_rev_8_21_14_0_10_34_10</name>
    <dbReference type="NCBI Taxonomy" id="1974495"/>
    <lineage>
        <taxon>Bacteria</taxon>
        <taxon>Candidatus Beckwithiibacteriota</taxon>
    </lineage>
</organism>
<evidence type="ECO:0000313" key="16">
    <source>
        <dbReference type="Proteomes" id="UP000230093"/>
    </source>
</evidence>
<dbReference type="EC" id="6.1.1.20" evidence="13"/>
<comment type="subunit">
    <text evidence="3 13">Tetramer of two alpha and two beta subunits.</text>
</comment>
<comment type="catalytic activity">
    <reaction evidence="12 13">
        <text>tRNA(Phe) + L-phenylalanine + ATP = L-phenylalanyl-tRNA(Phe) + AMP + diphosphate + H(+)</text>
        <dbReference type="Rhea" id="RHEA:19413"/>
        <dbReference type="Rhea" id="RHEA-COMP:9668"/>
        <dbReference type="Rhea" id="RHEA-COMP:9699"/>
        <dbReference type="ChEBI" id="CHEBI:15378"/>
        <dbReference type="ChEBI" id="CHEBI:30616"/>
        <dbReference type="ChEBI" id="CHEBI:33019"/>
        <dbReference type="ChEBI" id="CHEBI:58095"/>
        <dbReference type="ChEBI" id="CHEBI:78442"/>
        <dbReference type="ChEBI" id="CHEBI:78531"/>
        <dbReference type="ChEBI" id="CHEBI:456215"/>
        <dbReference type="EC" id="6.1.1.20"/>
    </reaction>
</comment>
<dbReference type="InterPro" id="IPR006195">
    <property type="entry name" value="aa-tRNA-synth_II"/>
</dbReference>
<dbReference type="SUPFAM" id="SSF55681">
    <property type="entry name" value="Class II aaRS and biotin synthetases"/>
    <property type="match status" value="1"/>
</dbReference>
<keyword evidence="4 13" id="KW-0963">Cytoplasm</keyword>
<name>A0A2H0WAI1_9BACT</name>
<dbReference type="GO" id="GO:0005524">
    <property type="term" value="F:ATP binding"/>
    <property type="evidence" value="ECO:0007669"/>
    <property type="project" value="UniProtKB-UniRule"/>
</dbReference>
<evidence type="ECO:0000259" key="14">
    <source>
        <dbReference type="PROSITE" id="PS50862"/>
    </source>
</evidence>
<evidence type="ECO:0000256" key="12">
    <source>
        <dbReference type="ARBA" id="ARBA00049255"/>
    </source>
</evidence>
<evidence type="ECO:0000256" key="4">
    <source>
        <dbReference type="ARBA" id="ARBA00022490"/>
    </source>
</evidence>
<evidence type="ECO:0000256" key="1">
    <source>
        <dbReference type="ARBA" id="ARBA00004496"/>
    </source>
</evidence>
<keyword evidence="11 13" id="KW-0030">Aminoacyl-tRNA synthetase</keyword>
<dbReference type="Proteomes" id="UP000230093">
    <property type="component" value="Unassembled WGS sequence"/>
</dbReference>
<dbReference type="Pfam" id="PF02912">
    <property type="entry name" value="Phe_tRNA-synt_N"/>
    <property type="match status" value="1"/>
</dbReference>
<keyword evidence="7 13" id="KW-0547">Nucleotide-binding</keyword>
<dbReference type="Gene3D" id="3.30.930.10">
    <property type="entry name" value="Bira Bifunctional Protein, Domain 2"/>
    <property type="match status" value="1"/>
</dbReference>
<dbReference type="InterPro" id="IPR004188">
    <property type="entry name" value="Phe-tRNA_ligase_II_N"/>
</dbReference>
<protein>
    <recommendedName>
        <fullName evidence="13">Phenylalanine--tRNA ligase alpha subunit</fullName>
        <ecNumber evidence="13">6.1.1.20</ecNumber>
    </recommendedName>
    <alternativeName>
        <fullName evidence="13">Phenylalanyl-tRNA synthetase alpha subunit</fullName>
        <shortName evidence="13">PheRS</shortName>
    </alternativeName>
</protein>
<evidence type="ECO:0000256" key="7">
    <source>
        <dbReference type="ARBA" id="ARBA00022741"/>
    </source>
</evidence>
<dbReference type="GO" id="GO:0006432">
    <property type="term" value="P:phenylalanyl-tRNA aminoacylation"/>
    <property type="evidence" value="ECO:0007669"/>
    <property type="project" value="UniProtKB-UniRule"/>
</dbReference>
<evidence type="ECO:0000256" key="2">
    <source>
        <dbReference type="ARBA" id="ARBA00010207"/>
    </source>
</evidence>
<dbReference type="InterPro" id="IPR022911">
    <property type="entry name" value="Phe_tRNA_ligase_alpha1_bac"/>
</dbReference>
<accession>A0A2H0WAI1</accession>
<evidence type="ECO:0000256" key="9">
    <source>
        <dbReference type="ARBA" id="ARBA00022842"/>
    </source>
</evidence>
<evidence type="ECO:0000256" key="5">
    <source>
        <dbReference type="ARBA" id="ARBA00022598"/>
    </source>
</evidence>
<dbReference type="AlphaFoldDB" id="A0A2H0WAI1"/>
<dbReference type="EMBL" id="PEZT01000001">
    <property type="protein sequence ID" value="PIS09663.1"/>
    <property type="molecule type" value="Genomic_DNA"/>
</dbReference>
<proteinExistence type="inferred from homology"/>
<dbReference type="PANTHER" id="PTHR11538:SF41">
    <property type="entry name" value="PHENYLALANINE--TRNA LIGASE, MITOCHONDRIAL"/>
    <property type="match status" value="1"/>
</dbReference>
<keyword evidence="9 13" id="KW-0460">Magnesium</keyword>
<comment type="cofactor">
    <cofactor evidence="13">
        <name>Mg(2+)</name>
        <dbReference type="ChEBI" id="CHEBI:18420"/>
    </cofactor>
    <text evidence="13">Binds 2 magnesium ions per tetramer.</text>
</comment>
<dbReference type="SUPFAM" id="SSF46589">
    <property type="entry name" value="tRNA-binding arm"/>
    <property type="match status" value="1"/>
</dbReference>
<evidence type="ECO:0000256" key="8">
    <source>
        <dbReference type="ARBA" id="ARBA00022840"/>
    </source>
</evidence>
<reference evidence="16" key="1">
    <citation type="submission" date="2017-09" db="EMBL/GenBank/DDBJ databases">
        <title>Depth-based differentiation of microbial function through sediment-hosted aquifers and enrichment of novel symbionts in the deep terrestrial subsurface.</title>
        <authorList>
            <person name="Probst A.J."/>
            <person name="Ladd B."/>
            <person name="Jarett J.K."/>
            <person name="Geller-Mcgrath D.E."/>
            <person name="Sieber C.M.K."/>
            <person name="Emerson J.B."/>
            <person name="Anantharaman K."/>
            <person name="Thomas B.C."/>
            <person name="Malmstrom R."/>
            <person name="Stieglmeier M."/>
            <person name="Klingl A."/>
            <person name="Woyke T."/>
            <person name="Ryan C.M."/>
            <person name="Banfield J.F."/>
        </authorList>
    </citation>
    <scope>NUCLEOTIDE SEQUENCE [LARGE SCALE GENOMIC DNA]</scope>
</reference>
<dbReference type="InterPro" id="IPR010978">
    <property type="entry name" value="tRNA-bd_arm"/>
</dbReference>
<dbReference type="InterPro" id="IPR045864">
    <property type="entry name" value="aa-tRNA-synth_II/BPL/LPL"/>
</dbReference>
<keyword evidence="5 13" id="KW-0436">Ligase</keyword>
<dbReference type="InterPro" id="IPR002319">
    <property type="entry name" value="Phenylalanyl-tRNA_Synthase"/>
</dbReference>
<comment type="similarity">
    <text evidence="2 13">Belongs to the class-II aminoacyl-tRNA synthetase family. Phe-tRNA synthetase alpha subunit type 1 subfamily.</text>
</comment>
<evidence type="ECO:0000256" key="3">
    <source>
        <dbReference type="ARBA" id="ARBA00011209"/>
    </source>
</evidence>
<evidence type="ECO:0000256" key="6">
    <source>
        <dbReference type="ARBA" id="ARBA00022723"/>
    </source>
</evidence>
<comment type="caution">
    <text evidence="15">The sequence shown here is derived from an EMBL/GenBank/DDBJ whole genome shotgun (WGS) entry which is preliminary data.</text>
</comment>
<sequence length="344" mass="40149">MKESLHNLRNEALALIQEARDIKEINSLKISFLGRKGKLNEYTKKFSELKKEEKIELGQLINELKKAIEGALRRKERSLKSDQPKKTDWFDFTLPGKRPEQGHLHLVSQAIAEISDIFEKIGFVRVRYPQVEWDWYAFEALNMPKNHPARDEWETLFIKAPPHKKYGQMVLTPQTSSGQIREMERLKKPPIKMINIAKCHRRQQDITHTIMFHQFEGLLIDKNISIANLKGVLDYFAKSFYGPERKTRLRPFHFNFTEPSFEVDINCPFCLGKGCRTCKSGWHELGGAGMVHPNVLKASGFDSKKYNGFAFGFGVERTFMMRSGIKIDDLRLFYSNDLRFLWQF</sequence>
<dbReference type="GO" id="GO:0004826">
    <property type="term" value="F:phenylalanine-tRNA ligase activity"/>
    <property type="evidence" value="ECO:0007669"/>
    <property type="project" value="UniProtKB-UniRule"/>
</dbReference>
<gene>
    <name evidence="13" type="primary">pheS</name>
    <name evidence="15" type="ORF">COT75_00505</name>
</gene>
<dbReference type="GO" id="GO:0000049">
    <property type="term" value="F:tRNA binding"/>
    <property type="evidence" value="ECO:0007669"/>
    <property type="project" value="InterPro"/>
</dbReference>
<keyword evidence="6 13" id="KW-0479">Metal-binding</keyword>
<keyword evidence="10 13" id="KW-0648">Protein biosynthesis</keyword>
<dbReference type="NCBIfam" id="TIGR00468">
    <property type="entry name" value="pheS"/>
    <property type="match status" value="1"/>
</dbReference>
<dbReference type="PROSITE" id="PS50862">
    <property type="entry name" value="AA_TRNA_LIGASE_II"/>
    <property type="match status" value="1"/>
</dbReference>
<dbReference type="GO" id="GO:0000287">
    <property type="term" value="F:magnesium ion binding"/>
    <property type="evidence" value="ECO:0007669"/>
    <property type="project" value="UniProtKB-UniRule"/>
</dbReference>